<organism evidence="1 2">
    <name type="scientific">Mesosutterella porci</name>
    <dbReference type="NCBI Taxonomy" id="2915351"/>
    <lineage>
        <taxon>Bacteria</taxon>
        <taxon>Pseudomonadati</taxon>
        <taxon>Pseudomonadota</taxon>
        <taxon>Betaproteobacteria</taxon>
        <taxon>Burkholderiales</taxon>
        <taxon>Sutterellaceae</taxon>
        <taxon>Mesosutterella</taxon>
    </lineage>
</organism>
<sequence length="150" mass="16539">MQTMTTYNLKDFLAYPVRYETSDDGIVTAYFRDFDGTTQADDAGSIDRVALDWLVLSGTVLPKRHELIPKASAPQAGEKVLEISPTIALKFILRNAMTSRNLRPSDLGRILGMSSQAINALLDVYREGTRFDSLFKALQACGCEVSITSV</sequence>
<keyword evidence="2" id="KW-1185">Reference proteome</keyword>
<protein>
    <recommendedName>
        <fullName evidence="3">HTH cro/C1-type domain-containing protein</fullName>
    </recommendedName>
</protein>
<comment type="caution">
    <text evidence="1">The sequence shown here is derived from an EMBL/GenBank/DDBJ whole genome shotgun (WGS) entry which is preliminary data.</text>
</comment>
<evidence type="ECO:0008006" key="3">
    <source>
        <dbReference type="Google" id="ProtNLM"/>
    </source>
</evidence>
<dbReference type="EMBL" id="JAKNCT010000021">
    <property type="protein sequence ID" value="MCG5031983.1"/>
    <property type="molecule type" value="Genomic_DNA"/>
</dbReference>
<gene>
    <name evidence="1" type="ORF">MAF45_11125</name>
</gene>
<accession>A0ABS9MTN8</accession>
<dbReference type="Gene3D" id="1.10.260.40">
    <property type="entry name" value="lambda repressor-like DNA-binding domains"/>
    <property type="match status" value="1"/>
</dbReference>
<evidence type="ECO:0000313" key="1">
    <source>
        <dbReference type="EMBL" id="MCG5031983.1"/>
    </source>
</evidence>
<dbReference type="Proteomes" id="UP001297600">
    <property type="component" value="Unassembled WGS sequence"/>
</dbReference>
<dbReference type="InterPro" id="IPR010982">
    <property type="entry name" value="Lambda_DNA-bd_dom_sf"/>
</dbReference>
<reference evidence="1 2" key="1">
    <citation type="submission" date="2022-02" db="EMBL/GenBank/DDBJ databases">
        <title>Mesosutterella porci, a novel member of the family Sutterellaceae from pig feces.</title>
        <authorList>
            <person name="Wylensek D."/>
            <person name="Clavel T."/>
        </authorList>
    </citation>
    <scope>NUCLEOTIDE SEQUENCE [LARGE SCALE GENOMIC DNA]</scope>
    <source>
        <strain evidence="2">oilRF-744-wt-GAM-9</strain>
    </source>
</reference>
<dbReference type="SUPFAM" id="SSF47413">
    <property type="entry name" value="lambda repressor-like DNA-binding domains"/>
    <property type="match status" value="1"/>
</dbReference>
<proteinExistence type="predicted"/>
<name>A0ABS9MTN8_9BURK</name>
<evidence type="ECO:0000313" key="2">
    <source>
        <dbReference type="Proteomes" id="UP001297600"/>
    </source>
</evidence>